<evidence type="ECO:0000256" key="1">
    <source>
        <dbReference type="ARBA" id="ARBA00022729"/>
    </source>
</evidence>
<evidence type="ECO:0000256" key="2">
    <source>
        <dbReference type="SAM" id="SignalP"/>
    </source>
</evidence>
<name>A0A1I0ZVE3_9FLAO</name>
<dbReference type="EMBL" id="FOJT01000006">
    <property type="protein sequence ID" value="SFB28258.1"/>
    <property type="molecule type" value="Genomic_DNA"/>
</dbReference>
<evidence type="ECO:0000313" key="4">
    <source>
        <dbReference type="EMBL" id="SFB28258.1"/>
    </source>
</evidence>
<feature type="domain" description="Secretion system C-terminal sorting" evidence="3">
    <location>
        <begin position="524"/>
        <end position="591"/>
    </location>
</feature>
<proteinExistence type="predicted"/>
<dbReference type="GO" id="GO:0004553">
    <property type="term" value="F:hydrolase activity, hydrolyzing O-glycosyl compounds"/>
    <property type="evidence" value="ECO:0007669"/>
    <property type="project" value="UniProtKB-ARBA"/>
</dbReference>
<feature type="signal peptide" evidence="2">
    <location>
        <begin position="1"/>
        <end position="19"/>
    </location>
</feature>
<dbReference type="STRING" id="498292.SAMN05660845_2385"/>
<accession>A0A1I0ZVE3</accession>
<organism evidence="4 5">
    <name type="scientific">Flavobacterium swingsii</name>
    <dbReference type="NCBI Taxonomy" id="498292"/>
    <lineage>
        <taxon>Bacteria</taxon>
        <taxon>Pseudomonadati</taxon>
        <taxon>Bacteroidota</taxon>
        <taxon>Flavobacteriia</taxon>
        <taxon>Flavobacteriales</taxon>
        <taxon>Flavobacteriaceae</taxon>
        <taxon>Flavobacterium</taxon>
    </lineage>
</organism>
<dbReference type="NCBIfam" id="TIGR04183">
    <property type="entry name" value="Por_Secre_tail"/>
    <property type="match status" value="1"/>
</dbReference>
<evidence type="ECO:0000313" key="5">
    <source>
        <dbReference type="Proteomes" id="UP000199604"/>
    </source>
</evidence>
<evidence type="ECO:0000259" key="3">
    <source>
        <dbReference type="Pfam" id="PF18962"/>
    </source>
</evidence>
<dbReference type="AlphaFoldDB" id="A0A1I0ZVE3"/>
<dbReference type="InterPro" id="IPR026444">
    <property type="entry name" value="Secre_tail"/>
</dbReference>
<keyword evidence="5" id="KW-1185">Reference proteome</keyword>
<dbReference type="GO" id="GO:0005975">
    <property type="term" value="P:carbohydrate metabolic process"/>
    <property type="evidence" value="ECO:0007669"/>
    <property type="project" value="UniProtKB-ARBA"/>
</dbReference>
<dbReference type="SUPFAM" id="SSF49899">
    <property type="entry name" value="Concanavalin A-like lectins/glucanases"/>
    <property type="match status" value="1"/>
</dbReference>
<dbReference type="Gene3D" id="2.60.120.200">
    <property type="match status" value="1"/>
</dbReference>
<dbReference type="RefSeq" id="WP_091477482.1">
    <property type="nucleotide sequence ID" value="NZ_FOJT01000006.1"/>
</dbReference>
<dbReference type="Proteomes" id="UP000199604">
    <property type="component" value="Unassembled WGS sequence"/>
</dbReference>
<sequence>MKKITLTLIFLFVAFLAEAQIHSQNFNTALGWTTPLTTTWTRVTSGGTPTCSPFEGTGMAKFDSYNLANNTTAILSSPAINFTGATYRVKFKMYRDPAGPELDKIDVYIHTAAGAGGTLLGTVNRLTTAAPVVPAEGWYSYSFDIAGALTGTRYINIRGTSKYGYNIFIDDINVDQITPIDASLETFVINSIELAGSKAITGQIKNYGSTPITSMDLKWQADSGTIYTQNITGLNIAPNATYNYNHANQWVATPGNYSLKVWVSNINGGSGDSNASNDQITKAVSVASNTTPRLPLYEKFSSSTCPPCASFNTNVFTPFYNTASNDGKYSFISYQVNWPGAGDPYFFADVNTRRIYYGISGAPTLLIDKKVSTVGSTALLQTAQNAALTVPSYFTMSATKDLVGTTMTVNVNATPYLTGTYKIHVAVVEKLTTGNVATNGETSFKHVLMKMMPDGNGTTVNFVNNTPTSTTLIADLSGLHIEEMSDLEVIAFIQNDAGKIVMQSTIATQALSTNDYSLASKIKLYPNPSNGIVKIRTESPVNVVVSDVTGKTVFTMNQVSNDSQMNLSSLEKGMYLVKVSNESAEFTQKIILN</sequence>
<dbReference type="InterPro" id="IPR013783">
    <property type="entry name" value="Ig-like_fold"/>
</dbReference>
<keyword evidence="1 2" id="KW-0732">Signal</keyword>
<dbReference type="NCBIfam" id="NF038128">
    <property type="entry name" value="choice_anch_J"/>
    <property type="match status" value="1"/>
</dbReference>
<feature type="chain" id="PRO_5011531950" evidence="2">
    <location>
        <begin position="20"/>
        <end position="593"/>
    </location>
</feature>
<gene>
    <name evidence="4" type="ORF">SAMN05660845_2385</name>
</gene>
<dbReference type="OrthoDB" id="6278496at2"/>
<dbReference type="Gene3D" id="2.60.40.10">
    <property type="entry name" value="Immunoglobulins"/>
    <property type="match status" value="2"/>
</dbReference>
<dbReference type="Pfam" id="PF18962">
    <property type="entry name" value="Por_Secre_tail"/>
    <property type="match status" value="1"/>
</dbReference>
<reference evidence="5" key="1">
    <citation type="submission" date="2016-10" db="EMBL/GenBank/DDBJ databases">
        <authorList>
            <person name="Varghese N."/>
            <person name="Submissions S."/>
        </authorList>
    </citation>
    <scope>NUCLEOTIDE SEQUENCE [LARGE SCALE GENOMIC DNA]</scope>
    <source>
        <strain evidence="5">DSM 21789</strain>
    </source>
</reference>
<dbReference type="InterPro" id="IPR013320">
    <property type="entry name" value="ConA-like_dom_sf"/>
</dbReference>
<protein>
    <submittedName>
        <fullName evidence="4">Por secretion system C-terminal sorting domain-containing protein</fullName>
    </submittedName>
</protein>